<reference evidence="1 2" key="1">
    <citation type="submission" date="2023-12" db="EMBL/GenBank/DDBJ databases">
        <title>Friends and Foes: Symbiotic and Algicidal bacterial influence on Karenia brevis blooms.</title>
        <authorList>
            <person name="Fei C."/>
            <person name="Mohamed A.R."/>
            <person name="Booker A."/>
            <person name="Arshad M."/>
            <person name="Klass S."/>
            <person name="Ahn S."/>
            <person name="Gilbert P.M."/>
            <person name="Heil C.A."/>
            <person name="Martinez J.M."/>
            <person name="Amin S.A."/>
        </authorList>
    </citation>
    <scope>NUCLEOTIDE SEQUENCE [LARGE SCALE GENOMIC DNA]</scope>
    <source>
        <strain evidence="1 2">CE15</strain>
    </source>
</reference>
<comment type="caution">
    <text evidence="1">The sequence shown here is derived from an EMBL/GenBank/DDBJ whole genome shotgun (WGS) entry which is preliminary data.</text>
</comment>
<dbReference type="Proteomes" id="UP001382455">
    <property type="component" value="Unassembled WGS sequence"/>
</dbReference>
<evidence type="ECO:0000313" key="2">
    <source>
        <dbReference type="Proteomes" id="UP001382455"/>
    </source>
</evidence>
<sequence>MPNFVLLSVDTGMDVHTKPFELKRSEYYQSVSDGPSVRMLDSSFANKAALYESLQDASNCHTITFSSHGSPGIVHDNWDSPNGILLSLNDSPEYLQLLADNRFLYFMCCETASLDFTHQLLAYGARGVIGFNEKPKWHYHVIRRMWLDFDIGILQLLLYRQGLDKVKTHRDQYLNMIDSVLPVLIDAGETNRANDYKRMRSVLESMTIAQ</sequence>
<dbReference type="RefSeq" id="WP_336435825.1">
    <property type="nucleotide sequence ID" value="NZ_JBAWKS010000001.1"/>
</dbReference>
<accession>A0ABU8EUU2</accession>
<name>A0ABU8EUU2_9GAMM</name>
<organism evidence="1 2">
    <name type="scientific">Pseudoalteromonas spongiae</name>
    <dbReference type="NCBI Taxonomy" id="298657"/>
    <lineage>
        <taxon>Bacteria</taxon>
        <taxon>Pseudomonadati</taxon>
        <taxon>Pseudomonadota</taxon>
        <taxon>Gammaproteobacteria</taxon>
        <taxon>Alteromonadales</taxon>
        <taxon>Pseudoalteromonadaceae</taxon>
        <taxon>Pseudoalteromonas</taxon>
    </lineage>
</organism>
<evidence type="ECO:0000313" key="1">
    <source>
        <dbReference type="EMBL" id="MEI4550739.1"/>
    </source>
</evidence>
<gene>
    <name evidence="1" type="ORF">WAE96_13795</name>
</gene>
<dbReference type="EMBL" id="JBAWKS010000001">
    <property type="protein sequence ID" value="MEI4550739.1"/>
    <property type="molecule type" value="Genomic_DNA"/>
</dbReference>
<keyword evidence="2" id="KW-1185">Reference proteome</keyword>
<protein>
    <recommendedName>
        <fullName evidence="3">CHAT domain-containing protein</fullName>
    </recommendedName>
</protein>
<proteinExistence type="predicted"/>
<evidence type="ECO:0008006" key="3">
    <source>
        <dbReference type="Google" id="ProtNLM"/>
    </source>
</evidence>